<feature type="region of interest" description="Disordered" evidence="1">
    <location>
        <begin position="65"/>
        <end position="105"/>
    </location>
</feature>
<name>A0A2S5ITM6_9MICC</name>
<dbReference type="Gene3D" id="3.30.70.2390">
    <property type="match status" value="1"/>
</dbReference>
<evidence type="ECO:0000313" key="5">
    <source>
        <dbReference type="Proteomes" id="UP000239297"/>
    </source>
</evidence>
<organism evidence="4 5">
    <name type="scientific">Arthrobacter pityocampae</name>
    <dbReference type="NCBI Taxonomy" id="547334"/>
    <lineage>
        <taxon>Bacteria</taxon>
        <taxon>Bacillati</taxon>
        <taxon>Actinomycetota</taxon>
        <taxon>Actinomycetes</taxon>
        <taxon>Micrococcales</taxon>
        <taxon>Micrococcaceae</taxon>
        <taxon>Arthrobacter</taxon>
    </lineage>
</organism>
<dbReference type="Proteomes" id="UP000239297">
    <property type="component" value="Unassembled WGS sequence"/>
</dbReference>
<dbReference type="AlphaFoldDB" id="A0A2S5ITM6"/>
<proteinExistence type="predicted"/>
<evidence type="ECO:0000259" key="3">
    <source>
        <dbReference type="Pfam" id="PF13399"/>
    </source>
</evidence>
<keyword evidence="2" id="KW-1133">Transmembrane helix</keyword>
<keyword evidence="5" id="KW-1185">Reference proteome</keyword>
<reference evidence="4 5" key="1">
    <citation type="journal article" date="2014" name="Int. J. Syst. Evol. Microbiol.">
        <title>Arthrobacter pityocampae sp. nov., isolated from Thaumetopoea pityocampa (Lep., Thaumetopoeidae).</title>
        <authorList>
            <person name="Ince I.A."/>
            <person name="Demirbag Z."/>
            <person name="Kati H."/>
        </authorList>
    </citation>
    <scope>NUCLEOTIDE SEQUENCE [LARGE SCALE GENOMIC DNA]</scope>
    <source>
        <strain evidence="4 5">Tp2</strain>
    </source>
</reference>
<comment type="caution">
    <text evidence="4">The sequence shown here is derived from an EMBL/GenBank/DDBJ whole genome shotgun (WGS) entry which is preliminary data.</text>
</comment>
<keyword evidence="2" id="KW-0472">Membrane</keyword>
<dbReference type="OrthoDB" id="4966791at2"/>
<protein>
    <recommendedName>
        <fullName evidence="3">LytR/CpsA/Psr regulator C-terminal domain-containing protein</fullName>
    </recommendedName>
</protein>
<dbReference type="RefSeq" id="WP_104122589.1">
    <property type="nucleotide sequence ID" value="NZ_PRKW01000007.1"/>
</dbReference>
<feature type="compositionally biased region" description="Low complexity" evidence="1">
    <location>
        <begin position="67"/>
        <end position="105"/>
    </location>
</feature>
<sequence length="200" mass="19952">MTEHPRDEFDRVPATSARQGVHRERFIPARSNGLGLKITVGVLALLVGLGSYFVLPRLGFTGGDDGGAAASSGASATAEPSSSASPDATSATSEPSATATATASAAADAADRAQTVNVLNGTGSPGLATVAASRLAAAGWTSALPGNWAGVPVDASVVFYNGEEQRGAAEAVAEDLDIEDLVESADISPAISVVLGPDFK</sequence>
<dbReference type="InterPro" id="IPR027381">
    <property type="entry name" value="LytR/CpsA/Psr_C"/>
</dbReference>
<evidence type="ECO:0000313" key="4">
    <source>
        <dbReference type="EMBL" id="PPB47895.1"/>
    </source>
</evidence>
<feature type="domain" description="LytR/CpsA/Psr regulator C-terminal" evidence="3">
    <location>
        <begin position="115"/>
        <end position="199"/>
    </location>
</feature>
<dbReference type="Pfam" id="PF13399">
    <property type="entry name" value="LytR_C"/>
    <property type="match status" value="1"/>
</dbReference>
<dbReference type="EMBL" id="PRKW01000007">
    <property type="protein sequence ID" value="PPB47895.1"/>
    <property type="molecule type" value="Genomic_DNA"/>
</dbReference>
<keyword evidence="2" id="KW-0812">Transmembrane</keyword>
<evidence type="ECO:0000256" key="1">
    <source>
        <dbReference type="SAM" id="MobiDB-lite"/>
    </source>
</evidence>
<gene>
    <name evidence="4" type="ORF">C4K88_15580</name>
</gene>
<evidence type="ECO:0000256" key="2">
    <source>
        <dbReference type="SAM" id="Phobius"/>
    </source>
</evidence>
<accession>A0A2S5ITM6</accession>
<feature type="transmembrane region" description="Helical" evidence="2">
    <location>
        <begin position="34"/>
        <end position="55"/>
    </location>
</feature>